<comment type="caution">
    <text evidence="2">The sequence shown here is derived from an EMBL/GenBank/DDBJ whole genome shotgun (WGS) entry which is preliminary data.</text>
</comment>
<dbReference type="Proteomes" id="UP000294958">
    <property type="component" value="Unassembled WGS sequence"/>
</dbReference>
<keyword evidence="3" id="KW-1185">Reference proteome</keyword>
<proteinExistence type="predicted"/>
<evidence type="ECO:0000313" key="3">
    <source>
        <dbReference type="Proteomes" id="UP000294958"/>
    </source>
</evidence>
<dbReference type="InterPro" id="IPR025309">
    <property type="entry name" value="KTSC_dom"/>
</dbReference>
<gene>
    <name evidence="2" type="ORF">DES43_14210</name>
</gene>
<evidence type="ECO:0000313" key="2">
    <source>
        <dbReference type="EMBL" id="TDR30635.1"/>
    </source>
</evidence>
<accession>A0A4R6Y5V9</accession>
<dbReference type="Pfam" id="PF13619">
    <property type="entry name" value="KTSC"/>
    <property type="match status" value="1"/>
</dbReference>
<evidence type="ECO:0000259" key="1">
    <source>
        <dbReference type="Pfam" id="PF13619"/>
    </source>
</evidence>
<dbReference type="AlphaFoldDB" id="A0A4R6Y5V9"/>
<feature type="domain" description="KTSC" evidence="1">
    <location>
        <begin position="3"/>
        <end position="60"/>
    </location>
</feature>
<dbReference type="EMBL" id="SNZF01000042">
    <property type="protein sequence ID" value="TDR30635.1"/>
    <property type="molecule type" value="Genomic_DNA"/>
</dbReference>
<dbReference type="OrthoDB" id="8450910at2"/>
<reference evidence="2 3" key="1">
    <citation type="submission" date="2019-03" db="EMBL/GenBank/DDBJ databases">
        <title>Genomic Encyclopedia of Type Strains, Phase IV (KMG-IV): sequencing the most valuable type-strain genomes for metagenomic binning, comparative biology and taxonomic classification.</title>
        <authorList>
            <person name="Goeker M."/>
        </authorList>
    </citation>
    <scope>NUCLEOTIDE SEQUENCE [LARGE SCALE GENOMIC DNA]</scope>
    <source>
        <strain evidence="2 3">DSM 11603</strain>
    </source>
</reference>
<sequence length="70" mass="8360">MPSKLIQKTSYDEERRVLSVWFVPSGHRYDYEGVPPDVNANFRRAFSKGSFFNAYIRNRFPYRHVDEAED</sequence>
<name>A0A4R6Y5V9_9HYPH</name>
<protein>
    <submittedName>
        <fullName evidence="2">KTSC domain-containing protein</fullName>
    </submittedName>
</protein>
<dbReference type="RefSeq" id="WP_133676110.1">
    <property type="nucleotide sequence ID" value="NZ_SNZF01000042.1"/>
</dbReference>
<organism evidence="2 3">
    <name type="scientific">Aquamicrobium defluvii</name>
    <dbReference type="NCBI Taxonomy" id="69279"/>
    <lineage>
        <taxon>Bacteria</taxon>
        <taxon>Pseudomonadati</taxon>
        <taxon>Pseudomonadota</taxon>
        <taxon>Alphaproteobacteria</taxon>
        <taxon>Hyphomicrobiales</taxon>
        <taxon>Phyllobacteriaceae</taxon>
        <taxon>Aquamicrobium</taxon>
    </lineage>
</organism>